<keyword evidence="4" id="KW-0547">Nucleotide-binding</keyword>
<keyword evidence="7" id="KW-0444">Lipid biosynthesis</keyword>
<dbReference type="InterPro" id="IPR045540">
    <property type="entry name" value="YegS/DAGK_C"/>
</dbReference>
<dbReference type="InterPro" id="IPR001206">
    <property type="entry name" value="Diacylglycerol_kinase_cat_dom"/>
</dbReference>
<dbReference type="GO" id="GO:0016301">
    <property type="term" value="F:kinase activity"/>
    <property type="evidence" value="ECO:0007669"/>
    <property type="project" value="UniProtKB-KW"/>
</dbReference>
<evidence type="ECO:0000256" key="4">
    <source>
        <dbReference type="ARBA" id="ARBA00022741"/>
    </source>
</evidence>
<keyword evidence="6" id="KW-0067">ATP-binding</keyword>
<evidence type="ECO:0000313" key="11">
    <source>
        <dbReference type="Proteomes" id="UP001165586"/>
    </source>
</evidence>
<dbReference type="Pfam" id="PF00781">
    <property type="entry name" value="DAGK_cat"/>
    <property type="match status" value="1"/>
</dbReference>
<dbReference type="PANTHER" id="PTHR12358">
    <property type="entry name" value="SPHINGOSINE KINASE"/>
    <property type="match status" value="1"/>
</dbReference>
<gene>
    <name evidence="10" type="ORF">N1032_12120</name>
</gene>
<evidence type="ECO:0000256" key="8">
    <source>
        <dbReference type="ARBA" id="ARBA00023264"/>
    </source>
</evidence>
<accession>A0ABT2H3H0</accession>
<evidence type="ECO:0000256" key="1">
    <source>
        <dbReference type="ARBA" id="ARBA00001946"/>
    </source>
</evidence>
<dbReference type="Gene3D" id="2.60.200.40">
    <property type="match status" value="1"/>
</dbReference>
<dbReference type="Gene3D" id="3.40.50.10330">
    <property type="entry name" value="Probable inorganic polyphosphate/atp-NAD kinase, domain 1"/>
    <property type="match status" value="1"/>
</dbReference>
<keyword evidence="7" id="KW-0443">Lipid metabolism</keyword>
<evidence type="ECO:0000256" key="2">
    <source>
        <dbReference type="ARBA" id="ARBA00005983"/>
    </source>
</evidence>
<protein>
    <submittedName>
        <fullName evidence="10">Diacylglycerol kinase family protein</fullName>
    </submittedName>
</protein>
<comment type="cofactor">
    <cofactor evidence="1">
        <name>Mg(2+)</name>
        <dbReference type="ChEBI" id="CHEBI:18420"/>
    </cofactor>
</comment>
<evidence type="ECO:0000256" key="5">
    <source>
        <dbReference type="ARBA" id="ARBA00022777"/>
    </source>
</evidence>
<feature type="domain" description="DAGKc" evidence="9">
    <location>
        <begin position="53"/>
        <end position="140"/>
    </location>
</feature>
<dbReference type="SUPFAM" id="SSF111331">
    <property type="entry name" value="NAD kinase/diacylglycerol kinase-like"/>
    <property type="match status" value="1"/>
</dbReference>
<organism evidence="10 11">
    <name type="scientific">Herbiconiux daphne</name>
    <dbReference type="NCBI Taxonomy" id="2970914"/>
    <lineage>
        <taxon>Bacteria</taxon>
        <taxon>Bacillati</taxon>
        <taxon>Actinomycetota</taxon>
        <taxon>Actinomycetes</taxon>
        <taxon>Micrococcales</taxon>
        <taxon>Microbacteriaceae</taxon>
        <taxon>Herbiconiux</taxon>
    </lineage>
</organism>
<dbReference type="RefSeq" id="WP_259539349.1">
    <property type="nucleotide sequence ID" value="NZ_JANLCJ010000004.1"/>
</dbReference>
<comment type="caution">
    <text evidence="10">The sequence shown here is derived from an EMBL/GenBank/DDBJ whole genome shotgun (WGS) entry which is preliminary data.</text>
</comment>
<proteinExistence type="inferred from homology"/>
<evidence type="ECO:0000256" key="6">
    <source>
        <dbReference type="ARBA" id="ARBA00022840"/>
    </source>
</evidence>
<keyword evidence="5 10" id="KW-0418">Kinase</keyword>
<name>A0ABT2H3H0_9MICO</name>
<dbReference type="InterPro" id="IPR017438">
    <property type="entry name" value="ATP-NAD_kinase_N"/>
</dbReference>
<evidence type="ECO:0000256" key="3">
    <source>
        <dbReference type="ARBA" id="ARBA00022679"/>
    </source>
</evidence>
<dbReference type="InterPro" id="IPR050187">
    <property type="entry name" value="Lipid_Phosphate_FormReg"/>
</dbReference>
<keyword evidence="3" id="KW-0808">Transferase</keyword>
<dbReference type="PROSITE" id="PS50146">
    <property type="entry name" value="DAGK"/>
    <property type="match status" value="1"/>
</dbReference>
<dbReference type="PANTHER" id="PTHR12358:SF54">
    <property type="entry name" value="SPHINGOSINE KINASE RELATED PROTEIN"/>
    <property type="match status" value="1"/>
</dbReference>
<dbReference type="Pfam" id="PF19279">
    <property type="entry name" value="YegS_C"/>
    <property type="match status" value="1"/>
</dbReference>
<comment type="similarity">
    <text evidence="2">Belongs to the diacylglycerol/lipid kinase family.</text>
</comment>
<keyword evidence="7" id="KW-0594">Phospholipid biosynthesis</keyword>
<sequence>MSEEPGAVSPRGRAAVVFNPAKVDVAALRSVVGLEEARSGWGPSEWFETSADDDGLSAAVEAAASGPDLILVAGGDGTLRAAAEALAGTGIPLGLLPTGTGNLFARELRLPLNGLAESVATAFRGADRPIDVGLAVLQRPDGTESRHAFLVMAGIGVDAHMAAHTNERLKKRIGWVAYSDPIARSVLGNRQFDMVYRLDDRPEVATRAHTVIVGNSGSLPAGLLLLPAAVVDDGLLDAVVFRPGRGPGWTNIGYRLTFNRVLHRTRFGRLVARVTPKPRAIQWAQAKHFELRLSEPQELQLDGDPQGLVSAASLSVRHHGLTIRVPERSLAA</sequence>
<dbReference type="InterPro" id="IPR016064">
    <property type="entry name" value="NAD/diacylglycerol_kinase_sf"/>
</dbReference>
<keyword evidence="8" id="KW-1208">Phospholipid metabolism</keyword>
<evidence type="ECO:0000259" key="9">
    <source>
        <dbReference type="PROSITE" id="PS50146"/>
    </source>
</evidence>
<dbReference type="EMBL" id="JANLCJ010000004">
    <property type="protein sequence ID" value="MCS5734485.1"/>
    <property type="molecule type" value="Genomic_DNA"/>
</dbReference>
<evidence type="ECO:0000313" key="10">
    <source>
        <dbReference type="EMBL" id="MCS5734485.1"/>
    </source>
</evidence>
<dbReference type="SMART" id="SM00046">
    <property type="entry name" value="DAGKc"/>
    <property type="match status" value="1"/>
</dbReference>
<evidence type="ECO:0000256" key="7">
    <source>
        <dbReference type="ARBA" id="ARBA00023209"/>
    </source>
</evidence>
<dbReference type="Proteomes" id="UP001165586">
    <property type="component" value="Unassembled WGS sequence"/>
</dbReference>
<keyword evidence="11" id="KW-1185">Reference proteome</keyword>
<reference evidence="10" key="1">
    <citation type="submission" date="2022-08" db="EMBL/GenBank/DDBJ databases">
        <authorList>
            <person name="Deng Y."/>
            <person name="Han X.-F."/>
            <person name="Zhang Y.-Q."/>
        </authorList>
    </citation>
    <scope>NUCLEOTIDE SEQUENCE</scope>
    <source>
        <strain evidence="10">CPCC 203386</strain>
    </source>
</reference>